<evidence type="ECO:0000313" key="2">
    <source>
        <dbReference type="EMBL" id="KAF7370240.1"/>
    </source>
</evidence>
<protein>
    <submittedName>
        <fullName evidence="2">Uncharacterized protein</fullName>
    </submittedName>
</protein>
<dbReference type="Proteomes" id="UP000623467">
    <property type="component" value="Unassembled WGS sequence"/>
</dbReference>
<gene>
    <name evidence="2" type="ORF">MSAN_00654800</name>
</gene>
<dbReference type="OrthoDB" id="3261594at2759"/>
<feature type="region of interest" description="Disordered" evidence="1">
    <location>
        <begin position="1"/>
        <end position="95"/>
    </location>
</feature>
<reference evidence="2" key="1">
    <citation type="submission" date="2020-05" db="EMBL/GenBank/DDBJ databases">
        <title>Mycena genomes resolve the evolution of fungal bioluminescence.</title>
        <authorList>
            <person name="Tsai I.J."/>
        </authorList>
    </citation>
    <scope>NUCLEOTIDE SEQUENCE</scope>
    <source>
        <strain evidence="2">160909Yilan</strain>
    </source>
</reference>
<comment type="caution">
    <text evidence="2">The sequence shown here is derived from an EMBL/GenBank/DDBJ whole genome shotgun (WGS) entry which is preliminary data.</text>
</comment>
<feature type="region of interest" description="Disordered" evidence="1">
    <location>
        <begin position="107"/>
        <end position="126"/>
    </location>
</feature>
<sequence length="746" mass="83835">MPWRLSSALDESDDDSETDSSSESDFDSESDDSSDNEANPIHKSPRKKVKFEHEHSWDDDIFRQSESQNYAPWDNSGRSSPVEDPESDDDEVNPGSIACALDNLLLPDTDQSESDSPDDDAPTPESTVEDIQLAFDFIEAVKSATLDNGDLDPETLARLRDPPTEPIDLSDPDLRFSLDIFISTTHASEEVYNSVRAACLLRNPADPMLSLAAIKKKVAEWSGVVPVLSHMCPNSCMAYTGPFLDRTTCRFCGTPRFDPISGAAQEFFTMPLGPQLQALYRSPESAKDMHYRREKTREILDSADADGKIHISVYEDYLHGQDYLDAVIREDIGETDIVVIGSMDGAQLYRNKKSDLRAVLPDSVIPGPNKPKHTDSFKFPSFHHLSALQKEGFRVWDAYDDRVVTSRPFLLLETADGPGMTCLNGLVGHHGVYGCRLYCPLQGRRKDGKPHYYPVMKLPTNYTLSGCSHPDVDPFSLPQPSEAEYLKNLQYLVESKNETEYKERRKRTGISKPSILSGLPRKHRLGLPGCCPGDIMHWAGLNWPDLVLGLFRGTMDCEKPDSKKSWSWAVLKGQLWQEHGKSIADAAPYLPTSFDRAPRNPAEKISSGYKAWEYILYLIGLAPALLDGILPYEEWRHFCKGVSVIRSFQQRHIPVEQIVESHQLACEYADEFEKIYFQGMPERIHFVRQSVHAMTHLAPECIRIGPPALHSQWPIERTIGNLGQEIKSHSQPLCKSLRTEPPQVSS</sequence>
<proteinExistence type="predicted"/>
<dbReference type="EMBL" id="JACAZH010000004">
    <property type="protein sequence ID" value="KAF7370240.1"/>
    <property type="molecule type" value="Genomic_DNA"/>
</dbReference>
<evidence type="ECO:0000313" key="3">
    <source>
        <dbReference type="Proteomes" id="UP000623467"/>
    </source>
</evidence>
<name>A0A8H7DDC3_9AGAR</name>
<dbReference type="AlphaFoldDB" id="A0A8H7DDC3"/>
<keyword evidence="3" id="KW-1185">Reference proteome</keyword>
<feature type="compositionally biased region" description="Acidic residues" evidence="1">
    <location>
        <begin position="110"/>
        <end position="122"/>
    </location>
</feature>
<evidence type="ECO:0000256" key="1">
    <source>
        <dbReference type="SAM" id="MobiDB-lite"/>
    </source>
</evidence>
<feature type="compositionally biased region" description="Basic and acidic residues" evidence="1">
    <location>
        <begin position="51"/>
        <end position="63"/>
    </location>
</feature>
<feature type="compositionally biased region" description="Acidic residues" evidence="1">
    <location>
        <begin position="10"/>
        <end position="35"/>
    </location>
</feature>
<feature type="compositionally biased region" description="Acidic residues" evidence="1">
    <location>
        <begin position="83"/>
        <end position="92"/>
    </location>
</feature>
<accession>A0A8H7DDC3</accession>
<organism evidence="2 3">
    <name type="scientific">Mycena sanguinolenta</name>
    <dbReference type="NCBI Taxonomy" id="230812"/>
    <lineage>
        <taxon>Eukaryota</taxon>
        <taxon>Fungi</taxon>
        <taxon>Dikarya</taxon>
        <taxon>Basidiomycota</taxon>
        <taxon>Agaricomycotina</taxon>
        <taxon>Agaricomycetes</taxon>
        <taxon>Agaricomycetidae</taxon>
        <taxon>Agaricales</taxon>
        <taxon>Marasmiineae</taxon>
        <taxon>Mycenaceae</taxon>
        <taxon>Mycena</taxon>
    </lineage>
</organism>